<keyword evidence="2" id="KW-1185">Reference proteome</keyword>
<evidence type="ECO:0000313" key="1">
    <source>
        <dbReference type="EMBL" id="GES05462.1"/>
    </source>
</evidence>
<gene>
    <name evidence="1" type="ORF">Acor_75300</name>
</gene>
<reference evidence="1 2" key="1">
    <citation type="submission" date="2019-10" db="EMBL/GenBank/DDBJ databases">
        <title>Whole genome shotgun sequence of Acrocarpospora corrugata NBRC 13972.</title>
        <authorList>
            <person name="Ichikawa N."/>
            <person name="Kimura A."/>
            <person name="Kitahashi Y."/>
            <person name="Komaki H."/>
            <person name="Oguchi A."/>
        </authorList>
    </citation>
    <scope>NUCLEOTIDE SEQUENCE [LARGE SCALE GENOMIC DNA]</scope>
    <source>
        <strain evidence="1 2">NBRC 13972</strain>
    </source>
</reference>
<dbReference type="EMBL" id="BLAD01000101">
    <property type="protein sequence ID" value="GES05462.1"/>
    <property type="molecule type" value="Genomic_DNA"/>
</dbReference>
<name>A0A5M3WBP6_9ACTN</name>
<proteinExistence type="predicted"/>
<sequence length="115" mass="12655">MRGTDEALERAALSMMSLHMALVMDADDIIGLLARGEEPRAIGGRPGRRCDVAGQRRVSTVQARAPIIGSPRPWRRRGTITRCMTTRCEMTWPAVVPDRTTGTVVHGTRAMEVRA</sequence>
<comment type="caution">
    <text evidence="1">The sequence shown here is derived from an EMBL/GenBank/DDBJ whole genome shotgun (WGS) entry which is preliminary data.</text>
</comment>
<protein>
    <submittedName>
        <fullName evidence="1">Uncharacterized protein</fullName>
    </submittedName>
</protein>
<dbReference type="Proteomes" id="UP000334990">
    <property type="component" value="Unassembled WGS sequence"/>
</dbReference>
<dbReference type="AlphaFoldDB" id="A0A5M3WBP6"/>
<organism evidence="1 2">
    <name type="scientific">Acrocarpospora corrugata</name>
    <dbReference type="NCBI Taxonomy" id="35763"/>
    <lineage>
        <taxon>Bacteria</taxon>
        <taxon>Bacillati</taxon>
        <taxon>Actinomycetota</taxon>
        <taxon>Actinomycetes</taxon>
        <taxon>Streptosporangiales</taxon>
        <taxon>Streptosporangiaceae</taxon>
        <taxon>Acrocarpospora</taxon>
    </lineage>
</organism>
<accession>A0A5M3WBP6</accession>
<evidence type="ECO:0000313" key="2">
    <source>
        <dbReference type="Proteomes" id="UP000334990"/>
    </source>
</evidence>